<dbReference type="SUPFAM" id="SSF55008">
    <property type="entry name" value="HMA, heavy metal-associated domain"/>
    <property type="match status" value="1"/>
</dbReference>
<dbReference type="GO" id="GO:0005829">
    <property type="term" value="C:cytosol"/>
    <property type="evidence" value="ECO:0007669"/>
    <property type="project" value="TreeGrafter"/>
</dbReference>
<comment type="subunit">
    <text evidence="11">Homodimer. Interacts with ATP7B. Interacts with ATP7A. Interacts (via dimer form) with SLC31A1 (via C-terminal domain); this interaction improves ATOX1 stability and controls intracellular Cu(I) levels.</text>
</comment>
<feature type="domain" description="HMA" evidence="13">
    <location>
        <begin position="1"/>
        <end position="65"/>
    </location>
</feature>
<dbReference type="GeneID" id="107523471"/>
<evidence type="ECO:0000256" key="9">
    <source>
        <dbReference type="ARBA" id="ARBA00040962"/>
    </source>
</evidence>
<reference evidence="15" key="2">
    <citation type="submission" date="2025-08" db="UniProtKB">
        <authorList>
            <consortium name="RefSeq"/>
        </authorList>
    </citation>
    <scope>IDENTIFICATION</scope>
</reference>
<keyword evidence="3" id="KW-0187">Copper transport</keyword>
<dbReference type="CTD" id="475"/>
<accession>A0A1S3WVC3</accession>
<reference evidence="14" key="1">
    <citation type="submission" date="2025-05" db="UniProtKB">
        <authorList>
            <consortium name="RefSeq"/>
        </authorList>
    </citation>
    <scope>NUCLEOTIDE SEQUENCE [LARGE SCALE GENOMIC DNA]</scope>
</reference>
<comment type="similarity">
    <text evidence="8">Belongs to the ATX1 family.</text>
</comment>
<keyword evidence="14" id="KW-1185">Reference proteome</keyword>
<sequence length="106" mass="11291">MPKHEFSIDPTCESCPNAVTRVLDKLGGVQLDIDLPSKQEEGAYQLEHSADTLLEILGKTGKAAPYIGPSHSAWPQGGPKGQELPLTHLTSSQTQPASWQVTAVSA</sequence>
<comment type="function">
    <text evidence="7">Binds and deliver cytosolic copper to the copper ATPase proteins. May be important in cellular antioxidant defense.</text>
</comment>
<organism evidence="14 15">
    <name type="scientific">Erinaceus europaeus</name>
    <name type="common">Western European hedgehog</name>
    <dbReference type="NCBI Taxonomy" id="9365"/>
    <lineage>
        <taxon>Eukaryota</taxon>
        <taxon>Metazoa</taxon>
        <taxon>Chordata</taxon>
        <taxon>Craniata</taxon>
        <taxon>Vertebrata</taxon>
        <taxon>Euteleostomi</taxon>
        <taxon>Mammalia</taxon>
        <taxon>Eutheria</taxon>
        <taxon>Laurasiatheria</taxon>
        <taxon>Eulipotyphla</taxon>
        <taxon>Erinaceidae</taxon>
        <taxon>Erinaceinae</taxon>
        <taxon>Erinaceus</taxon>
    </lineage>
</organism>
<evidence type="ECO:0000256" key="4">
    <source>
        <dbReference type="ARBA" id="ARBA00023008"/>
    </source>
</evidence>
<dbReference type="InterPro" id="IPR036163">
    <property type="entry name" value="HMA_dom_sf"/>
</dbReference>
<evidence type="ECO:0000256" key="8">
    <source>
        <dbReference type="ARBA" id="ARBA00038171"/>
    </source>
</evidence>
<protein>
    <recommendedName>
        <fullName evidence="9">Copper transport protein ATOX1</fullName>
    </recommendedName>
    <alternativeName>
        <fullName evidence="10">Metal transport protein ATX1</fullName>
    </alternativeName>
</protein>
<keyword evidence="4" id="KW-0186">Copper</keyword>
<dbReference type="InterPro" id="IPR006121">
    <property type="entry name" value="HMA_dom"/>
</dbReference>
<dbReference type="PROSITE" id="PS50846">
    <property type="entry name" value="HMA_2"/>
    <property type="match status" value="1"/>
</dbReference>
<evidence type="ECO:0000256" key="10">
    <source>
        <dbReference type="ARBA" id="ARBA00043201"/>
    </source>
</evidence>
<dbReference type="RefSeq" id="XP_016050237.2">
    <property type="nucleotide sequence ID" value="XM_016194751.2"/>
</dbReference>
<keyword evidence="1" id="KW-0813">Transport</keyword>
<dbReference type="Proteomes" id="UP001652624">
    <property type="component" value="Chromosome 2"/>
</dbReference>
<dbReference type="Gene3D" id="3.30.70.100">
    <property type="match status" value="1"/>
</dbReference>
<keyword evidence="2" id="KW-0479">Metal-binding</keyword>
<name>A0A1S3WVC3_ERIEU</name>
<evidence type="ECO:0000256" key="1">
    <source>
        <dbReference type="ARBA" id="ARBA00022448"/>
    </source>
</evidence>
<feature type="compositionally biased region" description="Polar residues" evidence="12">
    <location>
        <begin position="88"/>
        <end position="106"/>
    </location>
</feature>
<evidence type="ECO:0000256" key="6">
    <source>
        <dbReference type="ARBA" id="ARBA00023186"/>
    </source>
</evidence>
<evidence type="ECO:0000256" key="7">
    <source>
        <dbReference type="ARBA" id="ARBA00037651"/>
    </source>
</evidence>
<dbReference type="CDD" id="cd00371">
    <property type="entry name" value="HMA"/>
    <property type="match status" value="1"/>
</dbReference>
<evidence type="ECO:0000313" key="15">
    <source>
        <dbReference type="RefSeq" id="XP_016050237.2"/>
    </source>
</evidence>
<dbReference type="PANTHER" id="PTHR46365">
    <property type="entry name" value="COPPER TRANSPORT PROTEIN ATOX1"/>
    <property type="match status" value="1"/>
</dbReference>
<keyword evidence="5" id="KW-0406">Ion transport</keyword>
<dbReference type="InParanoid" id="A0A1S3WVC3"/>
<evidence type="ECO:0000256" key="2">
    <source>
        <dbReference type="ARBA" id="ARBA00022723"/>
    </source>
</evidence>
<dbReference type="FunCoup" id="A0A1S3WVC3">
    <property type="interactions" value="1474"/>
</dbReference>
<keyword evidence="6" id="KW-0143">Chaperone</keyword>
<feature type="region of interest" description="Disordered" evidence="12">
    <location>
        <begin position="65"/>
        <end position="106"/>
    </location>
</feature>
<evidence type="ECO:0000313" key="14">
    <source>
        <dbReference type="Proteomes" id="UP001652624"/>
    </source>
</evidence>
<evidence type="ECO:0000256" key="3">
    <source>
        <dbReference type="ARBA" id="ARBA00022796"/>
    </source>
</evidence>
<gene>
    <name evidence="15" type="primary">ATOX1</name>
</gene>
<dbReference type="GO" id="GO:0016531">
    <property type="term" value="F:copper chaperone activity"/>
    <property type="evidence" value="ECO:0007669"/>
    <property type="project" value="TreeGrafter"/>
</dbReference>
<evidence type="ECO:0000256" key="5">
    <source>
        <dbReference type="ARBA" id="ARBA00023065"/>
    </source>
</evidence>
<evidence type="ECO:0000256" key="11">
    <source>
        <dbReference type="ARBA" id="ARBA00046351"/>
    </source>
</evidence>
<evidence type="ECO:0000259" key="13">
    <source>
        <dbReference type="PROSITE" id="PS50846"/>
    </source>
</evidence>
<proteinExistence type="inferred from homology"/>
<dbReference type="PANTHER" id="PTHR46365:SF1">
    <property type="entry name" value="COPPER TRANSPORT PROTEIN ATOX1"/>
    <property type="match status" value="1"/>
</dbReference>
<evidence type="ECO:0000256" key="12">
    <source>
        <dbReference type="SAM" id="MobiDB-lite"/>
    </source>
</evidence>
<dbReference type="InterPro" id="IPR051881">
    <property type="entry name" value="Copper_transport_ATOX1-like"/>
</dbReference>
<dbReference type="STRING" id="9365.ENSEEUP00000008319"/>
<dbReference type="OrthoDB" id="689350at2759"/>
<dbReference type="AlphaFoldDB" id="A0A1S3WVC3"/>
<dbReference type="GO" id="GO:0046872">
    <property type="term" value="F:metal ion binding"/>
    <property type="evidence" value="ECO:0007669"/>
    <property type="project" value="UniProtKB-KW"/>
</dbReference>
<dbReference type="GO" id="GO:0006825">
    <property type="term" value="P:copper ion transport"/>
    <property type="evidence" value="ECO:0007669"/>
    <property type="project" value="UniProtKB-KW"/>
</dbReference>